<evidence type="ECO:0008006" key="5">
    <source>
        <dbReference type="Google" id="ProtNLM"/>
    </source>
</evidence>
<keyword evidence="2" id="KW-0472">Membrane</keyword>
<accession>A0A2M6K7Z6</accession>
<name>A0A2M6K7Z6_9BACT</name>
<evidence type="ECO:0000256" key="1">
    <source>
        <dbReference type="SAM" id="MobiDB-lite"/>
    </source>
</evidence>
<reference evidence="3 4" key="1">
    <citation type="submission" date="2017-09" db="EMBL/GenBank/DDBJ databases">
        <title>Depth-based differentiation of microbial function through sediment-hosted aquifers and enrichment of novel symbionts in the deep terrestrial subsurface.</title>
        <authorList>
            <person name="Probst A.J."/>
            <person name="Ladd B."/>
            <person name="Jarett J.K."/>
            <person name="Geller-Mcgrath D.E."/>
            <person name="Sieber C.M."/>
            <person name="Emerson J.B."/>
            <person name="Anantharaman K."/>
            <person name="Thomas B.C."/>
            <person name="Malmstrom R."/>
            <person name="Stieglmeier M."/>
            <person name="Klingl A."/>
            <person name="Woyke T."/>
            <person name="Ryan C.M."/>
            <person name="Banfield J.F."/>
        </authorList>
    </citation>
    <scope>NUCLEOTIDE SEQUENCE [LARGE SCALE GENOMIC DNA]</scope>
    <source>
        <strain evidence="3">CG11_big_fil_rev_8_21_14_0_20_39_10</strain>
    </source>
</reference>
<proteinExistence type="predicted"/>
<dbReference type="EMBL" id="PCWW01000070">
    <property type="protein sequence ID" value="PIR12805.1"/>
    <property type="molecule type" value="Genomic_DNA"/>
</dbReference>
<dbReference type="AlphaFoldDB" id="A0A2M6K7Z6"/>
<comment type="caution">
    <text evidence="3">The sequence shown here is derived from an EMBL/GenBank/DDBJ whole genome shotgun (WGS) entry which is preliminary data.</text>
</comment>
<dbReference type="Proteomes" id="UP000230869">
    <property type="component" value="Unassembled WGS sequence"/>
</dbReference>
<evidence type="ECO:0000313" key="3">
    <source>
        <dbReference type="EMBL" id="PIR12805.1"/>
    </source>
</evidence>
<gene>
    <name evidence="3" type="ORF">COV49_04175</name>
</gene>
<evidence type="ECO:0000313" key="4">
    <source>
        <dbReference type="Proteomes" id="UP000230869"/>
    </source>
</evidence>
<feature type="compositionally biased region" description="Basic and acidic residues" evidence="1">
    <location>
        <begin position="372"/>
        <end position="387"/>
    </location>
</feature>
<feature type="transmembrane region" description="Helical" evidence="2">
    <location>
        <begin position="394"/>
        <end position="414"/>
    </location>
</feature>
<feature type="compositionally biased region" description="Polar residues" evidence="1">
    <location>
        <begin position="354"/>
        <end position="369"/>
    </location>
</feature>
<organism evidence="3 4">
    <name type="scientific">Candidatus Falkowbacteria bacterium CG11_big_fil_rev_8_21_14_0_20_39_10</name>
    <dbReference type="NCBI Taxonomy" id="1974570"/>
    <lineage>
        <taxon>Bacteria</taxon>
        <taxon>Candidatus Falkowiibacteriota</taxon>
    </lineage>
</organism>
<feature type="region of interest" description="Disordered" evidence="1">
    <location>
        <begin position="346"/>
        <end position="387"/>
    </location>
</feature>
<keyword evidence="2" id="KW-1133">Transmembrane helix</keyword>
<sequence length="427" mass="47699">MSFKKILFFISFFLVSSFCVLLFDINNAKAGEISAPTIVDFGYLRDIDGLGSFFIKGLIPANTEALVYIDGIYFDMAKTASQKTASDSFYYFLAENLSKGEHRAEIISRDINSGALSRPAVANFKTPDSLPAPTLIKPSPSDAIGTPKPCIAGLTVSNTKVHIYIDGIYNGWTENLRHWSGTADFAYRPFLNLSPGWHQTWAIAEDIQGRKSPISNILKFKVEPPLPAPIVVNYKTENQKLLISGLAKNDFKIRVFIDHALFKEFDIKNHQSGIANFSHEARDLTRGGHLAYTTAIDKRGKESPWSNIIYFDIKTPEIARGAQETSPQTLTEILEEADKRIKAEEKAETVAGQDIQTEEATTALGQDSASAEIEKPKPTEAESLKKEENKRSKLNLAIFIAFLIGIIVWIYWVNKELGKENRQREDK</sequence>
<protein>
    <recommendedName>
        <fullName evidence="5">Bacterial Ig-like domain-containing protein</fullName>
    </recommendedName>
</protein>
<keyword evidence="2" id="KW-0812">Transmembrane</keyword>
<evidence type="ECO:0000256" key="2">
    <source>
        <dbReference type="SAM" id="Phobius"/>
    </source>
</evidence>